<dbReference type="InterPro" id="IPR025665">
    <property type="entry name" value="Beta-barrel_OMP_2"/>
</dbReference>
<feature type="domain" description="Outer membrane protein beta-barrel" evidence="1">
    <location>
        <begin position="22"/>
        <end position="165"/>
    </location>
</feature>
<dbReference type="Pfam" id="PF13568">
    <property type="entry name" value="OMP_b-brl_2"/>
    <property type="match status" value="1"/>
</dbReference>
<keyword evidence="3" id="KW-1185">Reference proteome</keyword>
<name>A0ABT4UG61_9BACT</name>
<gene>
    <name evidence="2" type="ORF">O3P16_03005</name>
</gene>
<evidence type="ECO:0000313" key="2">
    <source>
        <dbReference type="EMBL" id="MDA3613763.1"/>
    </source>
</evidence>
<evidence type="ECO:0000259" key="1">
    <source>
        <dbReference type="Pfam" id="PF13568"/>
    </source>
</evidence>
<dbReference type="EMBL" id="JAQGEF010000002">
    <property type="protein sequence ID" value="MDA3613763.1"/>
    <property type="molecule type" value="Genomic_DNA"/>
</dbReference>
<proteinExistence type="predicted"/>
<sequence>MKKLILLFSLVVISIAGYSQLIKTGIKGGVNISNFNGSVNNIKTESLLGFHAGLFLNIGLGNVIALQPEALISTSGAKITEVGNTSTKDYKLTYFTVPVMLKIKPFGPLYLELGPQVGFKIGDNITDETIEQEFNNLDLSAVGGLGIQIKGLSIGARYIAGLSKVADFEFGSTKPDFKNGIIQAGIAIRF</sequence>
<dbReference type="Proteomes" id="UP001210231">
    <property type="component" value="Unassembled WGS sequence"/>
</dbReference>
<accession>A0ABT4UG61</accession>
<reference evidence="2 3" key="1">
    <citation type="submission" date="2022-12" db="EMBL/GenBank/DDBJ databases">
        <title>Chitinophagaceae gen. sp. nov., a new member of the family Chitinophagaceae, isolated from soil in a chemical factory.</title>
        <authorList>
            <person name="Ke Z."/>
        </authorList>
    </citation>
    <scope>NUCLEOTIDE SEQUENCE [LARGE SCALE GENOMIC DNA]</scope>
    <source>
        <strain evidence="2 3">LY-5</strain>
    </source>
</reference>
<evidence type="ECO:0000313" key="3">
    <source>
        <dbReference type="Proteomes" id="UP001210231"/>
    </source>
</evidence>
<protein>
    <submittedName>
        <fullName evidence="2">Porin family protein</fullName>
    </submittedName>
</protein>
<comment type="caution">
    <text evidence="2">The sequence shown here is derived from an EMBL/GenBank/DDBJ whole genome shotgun (WGS) entry which is preliminary data.</text>
</comment>
<dbReference type="RefSeq" id="WP_407030090.1">
    <property type="nucleotide sequence ID" value="NZ_JAQGEF010000002.1"/>
</dbReference>
<organism evidence="2 3">
    <name type="scientific">Polluticaenibacter yanchengensis</name>
    <dbReference type="NCBI Taxonomy" id="3014562"/>
    <lineage>
        <taxon>Bacteria</taxon>
        <taxon>Pseudomonadati</taxon>
        <taxon>Bacteroidota</taxon>
        <taxon>Chitinophagia</taxon>
        <taxon>Chitinophagales</taxon>
        <taxon>Chitinophagaceae</taxon>
        <taxon>Polluticaenibacter</taxon>
    </lineage>
</organism>